<feature type="signal peptide" evidence="1">
    <location>
        <begin position="1"/>
        <end position="22"/>
    </location>
</feature>
<name>A0A2U0I7N0_9FLAO</name>
<gene>
    <name evidence="3" type="ORF">DDV96_00880</name>
</gene>
<dbReference type="PROSITE" id="PS51257">
    <property type="entry name" value="PROKAR_LIPOPROTEIN"/>
    <property type="match status" value="1"/>
</dbReference>
<evidence type="ECO:0000313" key="3">
    <source>
        <dbReference type="EMBL" id="PVW17106.1"/>
    </source>
</evidence>
<dbReference type="Proteomes" id="UP000245962">
    <property type="component" value="Unassembled WGS sequence"/>
</dbReference>
<dbReference type="Pfam" id="PF10988">
    <property type="entry name" value="DUF2807"/>
    <property type="match status" value="1"/>
</dbReference>
<sequence>MKQLAYITALLFILLSCNSEKAPDCFQAVGDAVTEEFVVAHFSKIRIETDVALQLKQGDTQRVVIKTGKNLLPDVSVSVENNTLVIRNNNTCNLVREYGNVQALVTTPNITEIRNASSRDVQGVGRLVFPKLTLTSNSTGSIEGVRKSGDFYLNLQCENFTVSANGQSVFYVSGTTENATLVFSDEFPRFEGENFVIDTLKIRQRSANKMIVNPKAEISGVIQGTGDVISVNRPPKVDVEELFTGRLIFQD</sequence>
<comment type="caution">
    <text evidence="3">The sequence shown here is derived from an EMBL/GenBank/DDBJ whole genome shotgun (WGS) entry which is preliminary data.</text>
</comment>
<evidence type="ECO:0000256" key="1">
    <source>
        <dbReference type="SAM" id="SignalP"/>
    </source>
</evidence>
<dbReference type="EMBL" id="QEHR01000001">
    <property type="protein sequence ID" value="PVW17106.1"/>
    <property type="molecule type" value="Genomic_DNA"/>
</dbReference>
<accession>A0A2U0I7N0</accession>
<keyword evidence="4" id="KW-1185">Reference proteome</keyword>
<proteinExistence type="predicted"/>
<dbReference type="InterPro" id="IPR021255">
    <property type="entry name" value="DUF2807"/>
</dbReference>
<evidence type="ECO:0000259" key="2">
    <source>
        <dbReference type="Pfam" id="PF10988"/>
    </source>
</evidence>
<feature type="domain" description="Putative auto-transporter adhesin head GIN" evidence="2">
    <location>
        <begin position="41"/>
        <end position="234"/>
    </location>
</feature>
<keyword evidence="1" id="KW-0732">Signal</keyword>
<feature type="chain" id="PRO_5015719704" evidence="1">
    <location>
        <begin position="23"/>
        <end position="251"/>
    </location>
</feature>
<dbReference type="AlphaFoldDB" id="A0A2U0I7N0"/>
<dbReference type="RefSeq" id="WP_116692850.1">
    <property type="nucleotide sequence ID" value="NZ_QEHR01000001.1"/>
</dbReference>
<organism evidence="3 4">
    <name type="scientific">Marixanthomonas spongiae</name>
    <dbReference type="NCBI Taxonomy" id="2174845"/>
    <lineage>
        <taxon>Bacteria</taxon>
        <taxon>Pseudomonadati</taxon>
        <taxon>Bacteroidota</taxon>
        <taxon>Flavobacteriia</taxon>
        <taxon>Flavobacteriales</taxon>
        <taxon>Flavobacteriaceae</taxon>
        <taxon>Marixanthomonas</taxon>
    </lineage>
</organism>
<evidence type="ECO:0000313" key="4">
    <source>
        <dbReference type="Proteomes" id="UP000245962"/>
    </source>
</evidence>
<protein>
    <submittedName>
        <fullName evidence="3">DUF2807 domain-containing protein</fullName>
    </submittedName>
</protein>
<dbReference type="OrthoDB" id="1466971at2"/>
<reference evidence="3 4" key="1">
    <citation type="submission" date="2018-04" db="EMBL/GenBank/DDBJ databases">
        <title>Marixanthomonas spongiae HN-E44 sp. nov., isolated from a marine sponge.</title>
        <authorList>
            <person name="Luo L."/>
            <person name="Zhuang L."/>
        </authorList>
    </citation>
    <scope>NUCLEOTIDE SEQUENCE [LARGE SCALE GENOMIC DNA]</scope>
    <source>
        <strain evidence="3 4">HN-E44</strain>
    </source>
</reference>
<dbReference type="Gene3D" id="2.160.20.120">
    <property type="match status" value="1"/>
</dbReference>